<dbReference type="CDD" id="cd00091">
    <property type="entry name" value="NUC"/>
    <property type="match status" value="1"/>
</dbReference>
<dbReference type="InterPro" id="IPR044925">
    <property type="entry name" value="His-Me_finger_sf"/>
</dbReference>
<dbReference type="SMART" id="SM00477">
    <property type="entry name" value="NUC"/>
    <property type="match status" value="1"/>
</dbReference>
<evidence type="ECO:0000256" key="3">
    <source>
        <dbReference type="ARBA" id="ARBA00022722"/>
    </source>
</evidence>
<evidence type="ECO:0000256" key="9">
    <source>
        <dbReference type="PIRSR" id="PIRSR640255-2"/>
    </source>
</evidence>
<dbReference type="Gene3D" id="3.40.570.10">
    <property type="entry name" value="Extracellular Endonuclease, subunit A"/>
    <property type="match status" value="1"/>
</dbReference>
<dbReference type="Proteomes" id="UP000077013">
    <property type="component" value="Unassembled WGS sequence"/>
</dbReference>
<evidence type="ECO:0000256" key="6">
    <source>
        <dbReference type="ARBA" id="ARBA00022801"/>
    </source>
</evidence>
<protein>
    <recommendedName>
        <fullName evidence="10">Endonuclease</fullName>
        <ecNumber evidence="10">3.1.30.-</ecNumber>
    </recommendedName>
</protein>
<dbReference type="InterPro" id="IPR001604">
    <property type="entry name" value="Endo_G_ENPP1-like_dom"/>
</dbReference>
<dbReference type="PANTHER" id="PTHR13966">
    <property type="entry name" value="ENDONUCLEASE RELATED"/>
    <property type="match status" value="1"/>
</dbReference>
<dbReference type="InterPro" id="IPR018524">
    <property type="entry name" value="DNA/RNA_endonuclease_AS"/>
</dbReference>
<dbReference type="SMART" id="SM00892">
    <property type="entry name" value="Endonuclease_NS"/>
    <property type="match status" value="1"/>
</dbReference>
<proteinExistence type="inferred from homology"/>
<keyword evidence="5 10" id="KW-0255">Endonuclease</keyword>
<evidence type="ECO:0000256" key="8">
    <source>
        <dbReference type="PIRSR" id="PIRSR640255-1"/>
    </source>
</evidence>
<evidence type="ECO:0000256" key="7">
    <source>
        <dbReference type="ARBA" id="ARBA00022842"/>
    </source>
</evidence>
<dbReference type="PROSITE" id="PS01070">
    <property type="entry name" value="NUCLEASE_NON_SPEC"/>
    <property type="match status" value="1"/>
</dbReference>
<keyword evidence="3 10" id="KW-0540">Nuclease</keyword>
<gene>
    <name evidence="13" type="ORF">ULVI_03395</name>
</gene>
<dbReference type="SUPFAM" id="SSF54060">
    <property type="entry name" value="His-Me finger endonucleases"/>
    <property type="match status" value="1"/>
</dbReference>
<comment type="caution">
    <text evidence="13">The sequence shown here is derived from an EMBL/GenBank/DDBJ whole genome shotgun (WGS) entry which is preliminary data.</text>
</comment>
<dbReference type="EC" id="3.1.30.-" evidence="10"/>
<evidence type="ECO:0000259" key="11">
    <source>
        <dbReference type="SMART" id="SM00477"/>
    </source>
</evidence>
<sequence>MNRKYLYPILIVLITAGLYYAEQYVDRENEHYPDIEKENKTTISSEFNSSFLPTSTTGAIVEHVYYTLSYSEAHEQAEWVAYSLDKSHFRKNDFKRPYFVEDRDVTTKSADWRNYKKSGYDRGHLCPAGDRGFSYDAFHETFLTSNISPQNHEFNSGVWNYLEQKTRYWAEKYDGVYVVTGGVLNNGLKGIGYENVSVPEEFYKIVLDVSHGNYKTIAFLIPNQPTNQSFYDYVVSIDVIEAKTGIDFFPKLSEKIEKKLESTIDIQAWGKRN</sequence>
<feature type="binding site" evidence="9">
    <location>
        <position position="155"/>
    </location>
    <ligand>
        <name>Mg(2+)</name>
        <dbReference type="ChEBI" id="CHEBI:18420"/>
        <note>catalytic</note>
    </ligand>
</feature>
<evidence type="ECO:0000256" key="5">
    <source>
        <dbReference type="ARBA" id="ARBA00022759"/>
    </source>
</evidence>
<feature type="domain" description="ENPP1-3/EXOG-like endonuclease/phosphodiesterase" evidence="11">
    <location>
        <begin position="63"/>
        <end position="255"/>
    </location>
</feature>
<evidence type="ECO:0000259" key="12">
    <source>
        <dbReference type="SMART" id="SM00892"/>
    </source>
</evidence>
<evidence type="ECO:0000256" key="1">
    <source>
        <dbReference type="ARBA" id="ARBA00001946"/>
    </source>
</evidence>
<comment type="cofactor">
    <cofactor evidence="1 10">
        <name>Mg(2+)</name>
        <dbReference type="ChEBI" id="CHEBI:18420"/>
    </cofactor>
</comment>
<dbReference type="EMBL" id="LRXL01000026">
    <property type="protein sequence ID" value="OAB79801.1"/>
    <property type="molecule type" value="Genomic_DNA"/>
</dbReference>
<keyword evidence="14" id="KW-1185">Reference proteome</keyword>
<dbReference type="GO" id="GO:0004519">
    <property type="term" value="F:endonuclease activity"/>
    <property type="evidence" value="ECO:0007669"/>
    <property type="project" value="UniProtKB-UniRule"/>
</dbReference>
<dbReference type="PANTHER" id="PTHR13966:SF5">
    <property type="entry name" value="ENDONUCLEASE G, MITOCHONDRIAL"/>
    <property type="match status" value="1"/>
</dbReference>
<evidence type="ECO:0000256" key="2">
    <source>
        <dbReference type="ARBA" id="ARBA00010052"/>
    </source>
</evidence>
<evidence type="ECO:0000313" key="13">
    <source>
        <dbReference type="EMBL" id="OAB79801.1"/>
    </source>
</evidence>
<dbReference type="Pfam" id="PF01223">
    <property type="entry name" value="Endonuclease_NS"/>
    <property type="match status" value="1"/>
</dbReference>
<dbReference type="InterPro" id="IPR020821">
    <property type="entry name" value="ENPP1-3/EXOG-like_nuc-like"/>
</dbReference>
<dbReference type="GO" id="GO:0003676">
    <property type="term" value="F:nucleic acid binding"/>
    <property type="evidence" value="ECO:0007669"/>
    <property type="project" value="InterPro"/>
</dbReference>
<evidence type="ECO:0000256" key="4">
    <source>
        <dbReference type="ARBA" id="ARBA00022723"/>
    </source>
</evidence>
<dbReference type="OrthoDB" id="9811262at2"/>
<keyword evidence="6 10" id="KW-0378">Hydrolase</keyword>
<dbReference type="AlphaFoldDB" id="A0A167ILU7"/>
<feature type="domain" description="DNA/RNA non-specific endonuclease/pyrophosphatase/phosphodiesterase" evidence="12">
    <location>
        <begin position="62"/>
        <end position="255"/>
    </location>
</feature>
<dbReference type="GO" id="GO:0046872">
    <property type="term" value="F:metal ion binding"/>
    <property type="evidence" value="ECO:0007669"/>
    <property type="project" value="UniProtKB-KW"/>
</dbReference>
<dbReference type="GO" id="GO:0016787">
    <property type="term" value="F:hydrolase activity"/>
    <property type="evidence" value="ECO:0007669"/>
    <property type="project" value="UniProtKB-KW"/>
</dbReference>
<reference evidence="13 14" key="1">
    <citation type="submission" date="2016-02" db="EMBL/GenBank/DDBJ databases">
        <title>Ulvibacter sp. LPB0005, isolated from Thais luteostoma.</title>
        <authorList>
            <person name="Shin S.-K."/>
            <person name="Yi H."/>
        </authorList>
    </citation>
    <scope>NUCLEOTIDE SEQUENCE [LARGE SCALE GENOMIC DNA]</scope>
    <source>
        <strain evidence="13 14">LPB0005</strain>
    </source>
</reference>
<keyword evidence="7" id="KW-0460">Magnesium</keyword>
<evidence type="ECO:0000256" key="10">
    <source>
        <dbReference type="RuleBase" id="RU366055"/>
    </source>
</evidence>
<comment type="similarity">
    <text evidence="2 10">Belongs to the DNA/RNA non-specific endonuclease family.</text>
</comment>
<dbReference type="STRING" id="1763537.ULVI_03395"/>
<organism evidence="13 14">
    <name type="scientific">Cochleicola gelatinilyticus</name>
    <dbReference type="NCBI Taxonomy" id="1763537"/>
    <lineage>
        <taxon>Bacteria</taxon>
        <taxon>Pseudomonadati</taxon>
        <taxon>Bacteroidota</taxon>
        <taxon>Flavobacteriia</taxon>
        <taxon>Flavobacteriales</taxon>
        <taxon>Flavobacteriaceae</taxon>
        <taxon>Cochleicola</taxon>
    </lineage>
</organism>
<keyword evidence="4 9" id="KW-0479">Metal-binding</keyword>
<dbReference type="InterPro" id="IPR044929">
    <property type="entry name" value="DNA/RNA_non-sp_Endonuclease_sf"/>
</dbReference>
<feature type="active site" description="Proton acceptor" evidence="8">
    <location>
        <position position="124"/>
    </location>
</feature>
<dbReference type="RefSeq" id="WP_068589787.1">
    <property type="nucleotide sequence ID" value="NZ_LRXL01000026.1"/>
</dbReference>
<dbReference type="InterPro" id="IPR040255">
    <property type="entry name" value="Non-specific_endonuclease"/>
</dbReference>
<accession>A0A167ILU7</accession>
<evidence type="ECO:0000313" key="14">
    <source>
        <dbReference type="Proteomes" id="UP000077013"/>
    </source>
</evidence>
<name>A0A167ILU7_9FLAO</name>